<dbReference type="SMART" id="SM00387">
    <property type="entry name" value="HATPase_c"/>
    <property type="match status" value="1"/>
</dbReference>
<dbReference type="PRINTS" id="PR00344">
    <property type="entry name" value="BCTRLSENSOR"/>
</dbReference>
<dbReference type="CDD" id="cd00082">
    <property type="entry name" value="HisKA"/>
    <property type="match status" value="1"/>
</dbReference>
<dbReference type="InterPro" id="IPR036890">
    <property type="entry name" value="HATPase_C_sf"/>
</dbReference>
<dbReference type="InterPro" id="IPR001789">
    <property type="entry name" value="Sig_transdc_resp-reg_receiver"/>
</dbReference>
<comment type="catalytic activity">
    <reaction evidence="1">
        <text>ATP + protein L-histidine = ADP + protein N-phospho-L-histidine.</text>
        <dbReference type="EC" id="2.7.13.3"/>
    </reaction>
</comment>
<feature type="domain" description="Response regulatory" evidence="9">
    <location>
        <begin position="768"/>
        <end position="896"/>
    </location>
</feature>
<proteinExistence type="predicted"/>
<dbReference type="Gene3D" id="1.10.287.130">
    <property type="match status" value="1"/>
</dbReference>
<evidence type="ECO:0000313" key="11">
    <source>
        <dbReference type="Proteomes" id="UP000701801"/>
    </source>
</evidence>
<dbReference type="PANTHER" id="PTHR43047">
    <property type="entry name" value="TWO-COMPONENT HISTIDINE PROTEIN KINASE"/>
    <property type="match status" value="1"/>
</dbReference>
<dbReference type="InterPro" id="IPR003661">
    <property type="entry name" value="HisK_dim/P_dom"/>
</dbReference>
<dbReference type="Gene3D" id="3.30.565.10">
    <property type="entry name" value="Histidine kinase-like ATPase, C-terminal domain"/>
    <property type="match status" value="1"/>
</dbReference>
<dbReference type="SUPFAM" id="SSF47384">
    <property type="entry name" value="Homodimeric domain of signal transducing histidine kinase"/>
    <property type="match status" value="1"/>
</dbReference>
<dbReference type="GO" id="GO:0005886">
    <property type="term" value="C:plasma membrane"/>
    <property type="evidence" value="ECO:0007669"/>
    <property type="project" value="TreeGrafter"/>
</dbReference>
<feature type="modified residue" description="4-aspartylphosphate" evidence="6">
    <location>
        <position position="827"/>
    </location>
</feature>
<evidence type="ECO:0000256" key="3">
    <source>
        <dbReference type="ARBA" id="ARBA00022553"/>
    </source>
</evidence>
<dbReference type="GO" id="GO:0009927">
    <property type="term" value="F:histidine phosphotransfer kinase activity"/>
    <property type="evidence" value="ECO:0007669"/>
    <property type="project" value="TreeGrafter"/>
</dbReference>
<dbReference type="InterPro" id="IPR036097">
    <property type="entry name" value="HisK_dim/P_sf"/>
</dbReference>
<keyword evidence="5" id="KW-0418">Kinase</keyword>
<dbReference type="Proteomes" id="UP000701801">
    <property type="component" value="Unassembled WGS sequence"/>
</dbReference>
<dbReference type="SUPFAM" id="SSF52172">
    <property type="entry name" value="CheY-like"/>
    <property type="match status" value="1"/>
</dbReference>
<organism evidence="10 11">
    <name type="scientific">Hymenoscyphus albidus</name>
    <dbReference type="NCBI Taxonomy" id="595503"/>
    <lineage>
        <taxon>Eukaryota</taxon>
        <taxon>Fungi</taxon>
        <taxon>Dikarya</taxon>
        <taxon>Ascomycota</taxon>
        <taxon>Pezizomycotina</taxon>
        <taxon>Leotiomycetes</taxon>
        <taxon>Helotiales</taxon>
        <taxon>Helotiaceae</taxon>
        <taxon>Hymenoscyphus</taxon>
    </lineage>
</organism>
<keyword evidence="4" id="KW-0808">Transferase</keyword>
<dbReference type="InterPro" id="IPR003594">
    <property type="entry name" value="HATPase_dom"/>
</dbReference>
<dbReference type="PROSITE" id="PS50109">
    <property type="entry name" value="HIS_KIN"/>
    <property type="match status" value="1"/>
</dbReference>
<dbReference type="EMBL" id="CAJVRM010000228">
    <property type="protein sequence ID" value="CAG8977673.1"/>
    <property type="molecule type" value="Genomic_DNA"/>
</dbReference>
<evidence type="ECO:0000256" key="1">
    <source>
        <dbReference type="ARBA" id="ARBA00000085"/>
    </source>
</evidence>
<keyword evidence="11" id="KW-1185">Reference proteome</keyword>
<dbReference type="CDD" id="cd17546">
    <property type="entry name" value="REC_hyHK_CKI1_RcsC-like"/>
    <property type="match status" value="1"/>
</dbReference>
<dbReference type="SMART" id="SM00448">
    <property type="entry name" value="REC"/>
    <property type="match status" value="1"/>
</dbReference>
<dbReference type="Pfam" id="PF00072">
    <property type="entry name" value="Response_reg"/>
    <property type="match status" value="1"/>
</dbReference>
<dbReference type="InterPro" id="IPR004358">
    <property type="entry name" value="Sig_transdc_His_kin-like_C"/>
</dbReference>
<dbReference type="GO" id="GO:0000155">
    <property type="term" value="F:phosphorelay sensor kinase activity"/>
    <property type="evidence" value="ECO:0007669"/>
    <property type="project" value="InterPro"/>
</dbReference>
<keyword evidence="3 6" id="KW-0597">Phosphoprotein</keyword>
<evidence type="ECO:0000256" key="6">
    <source>
        <dbReference type="PROSITE-ProRule" id="PRU00169"/>
    </source>
</evidence>
<dbReference type="FunFam" id="1.10.287.130:FF:000100">
    <property type="entry name" value="Sensor histidine kinase/response regulator"/>
    <property type="match status" value="1"/>
</dbReference>
<evidence type="ECO:0000313" key="10">
    <source>
        <dbReference type="EMBL" id="CAG8977673.1"/>
    </source>
</evidence>
<dbReference type="Pfam" id="PF02518">
    <property type="entry name" value="HATPase_c"/>
    <property type="match status" value="1"/>
</dbReference>
<protein>
    <recommendedName>
        <fullName evidence="2">histidine kinase</fullName>
        <ecNumber evidence="2">2.7.13.3</ecNumber>
    </recommendedName>
</protein>
<dbReference type="InterPro" id="IPR011006">
    <property type="entry name" value="CheY-like_superfamily"/>
</dbReference>
<reference evidence="10" key="1">
    <citation type="submission" date="2021-07" db="EMBL/GenBank/DDBJ databases">
        <authorList>
            <person name="Durling M."/>
        </authorList>
    </citation>
    <scope>NUCLEOTIDE SEQUENCE</scope>
</reference>
<dbReference type="PROSITE" id="PS50110">
    <property type="entry name" value="RESPONSE_REGULATORY"/>
    <property type="match status" value="1"/>
</dbReference>
<sequence length="900" mass="99272">MHETRKIPMESGANVPRTYRPLRQRVRPRPEKEKERKGPSIWRTEYEEMDRGREMAAAFNDRSTLCLPDFESGSVLHAGDERFRDVARAHFKPAENNATEGLVKLKSQLRNASTHDFWAMLTKEMCAITGAQCGYVSKRILVDDRDSAIEMPSEGDPGLCLMAVAFYLDNGEDVPQLHRDYNYYTHGTACAHMKHDKVLIVPERLDEFIPNNPNAGVLPWKQSEAFIGVPLFSEGKNFAHFGLIWSVGGAAKRKLSWGYIEMFLHSLGDIIADRILEGRGFAKEVAPEAKAAKVIPLSAITSSQSLKPYARSLSHELRTPMQGVAGLLDIMYSTIIDAMRHQQSGPNQDVFTTLKKHIETVQDSSKRAIEAADNVVYAYSNNMEMPDTPLTQSVVANDSAPTAHVPTLAIKNLEVPGRLPSPPSTKRNCDDDLQCHPGSPRKRVFTISETEILRKYYPEDGITSCGVCGVVAADTAASILSPPAQEVETIESSPRATSAIVSSNHGRVVTREFIRTLLNEALRNGHPTSEVRIETDLGETIEVQTLTSRGEVQSRNISLMIEAEVPEVILVEESHLQFALQKIVDNAIKFTDNGSITITIKMAKYLRFFEIWVVDTGCGIAVESQPNVFKPHFQEDSSTSRARDGLGLSLFNAKAHVRKNLGGDVTLEKSSTQGPSKGSTFLIRLPISTFDLINIDAPLVGDPPHRSFSMVHGLPTPEFELNIPATTPPVSVDGDKMIPFGPASRSTKIGPHKRPAFNPALATKCPLNILIAEDNAINRNVAVGSLNKLGYPKDDITVAFDGVEAVQYYRESLSKPPEQQFDAILMDIWMPNMDGFEATAKILDLAKNNGAKTKIIAVTADITGECLSKAESVGMQGFLAKPYKVLDIENLILRHFHKAK</sequence>
<dbReference type="EC" id="2.7.13.3" evidence="2"/>
<gene>
    <name evidence="10" type="ORF">HYALB_00006623</name>
</gene>
<comment type="caution">
    <text evidence="10">The sequence shown here is derived from an EMBL/GenBank/DDBJ whole genome shotgun (WGS) entry which is preliminary data.</text>
</comment>
<accession>A0A9N9LPW5</accession>
<feature type="region of interest" description="Disordered" evidence="7">
    <location>
        <begin position="1"/>
        <end position="40"/>
    </location>
</feature>
<feature type="domain" description="Histidine kinase" evidence="8">
    <location>
        <begin position="482"/>
        <end position="689"/>
    </location>
</feature>
<dbReference type="AlphaFoldDB" id="A0A9N9LPW5"/>
<evidence type="ECO:0000259" key="9">
    <source>
        <dbReference type="PROSITE" id="PS50110"/>
    </source>
</evidence>
<dbReference type="InterPro" id="IPR005467">
    <property type="entry name" value="His_kinase_dom"/>
</dbReference>
<evidence type="ECO:0000259" key="8">
    <source>
        <dbReference type="PROSITE" id="PS50109"/>
    </source>
</evidence>
<feature type="compositionally biased region" description="Basic and acidic residues" evidence="7">
    <location>
        <begin position="28"/>
        <end position="40"/>
    </location>
</feature>
<evidence type="ECO:0000256" key="5">
    <source>
        <dbReference type="ARBA" id="ARBA00022777"/>
    </source>
</evidence>
<dbReference type="PANTHER" id="PTHR43047:SF2">
    <property type="entry name" value="HISTIDINE KINASE M7"/>
    <property type="match status" value="1"/>
</dbReference>
<name>A0A9N9LPW5_9HELO</name>
<dbReference type="SUPFAM" id="SSF55874">
    <property type="entry name" value="ATPase domain of HSP90 chaperone/DNA topoisomerase II/histidine kinase"/>
    <property type="match status" value="1"/>
</dbReference>
<evidence type="ECO:0000256" key="2">
    <source>
        <dbReference type="ARBA" id="ARBA00012438"/>
    </source>
</evidence>
<evidence type="ECO:0000256" key="4">
    <source>
        <dbReference type="ARBA" id="ARBA00022679"/>
    </source>
</evidence>
<evidence type="ECO:0000256" key="7">
    <source>
        <dbReference type="SAM" id="MobiDB-lite"/>
    </source>
</evidence>
<dbReference type="OrthoDB" id="60033at2759"/>
<dbReference type="Gene3D" id="3.40.50.2300">
    <property type="match status" value="1"/>
</dbReference>